<evidence type="ECO:0000313" key="2">
    <source>
        <dbReference type="EMBL" id="CCH31230.1"/>
    </source>
</evidence>
<keyword evidence="3" id="KW-1185">Reference proteome</keyword>
<gene>
    <name evidence="2" type="ordered locus">BN6_39420</name>
</gene>
<dbReference type="GO" id="GO:0009306">
    <property type="term" value="P:protein secretion"/>
    <property type="evidence" value="ECO:0007669"/>
    <property type="project" value="InterPro"/>
</dbReference>
<evidence type="ECO:0000256" key="1">
    <source>
        <dbReference type="SAM" id="MobiDB-lite"/>
    </source>
</evidence>
<dbReference type="EMBL" id="HE804045">
    <property type="protein sequence ID" value="CCH31230.1"/>
    <property type="molecule type" value="Genomic_DNA"/>
</dbReference>
<dbReference type="InterPro" id="IPR022536">
    <property type="entry name" value="EspC"/>
</dbReference>
<dbReference type="AlphaFoldDB" id="K0JTW0"/>
<dbReference type="STRING" id="1179773.BN6_39420"/>
<name>K0JTW0_SACES</name>
<dbReference type="HOGENOM" id="CLU_1593358_0_0_11"/>
<feature type="region of interest" description="Disordered" evidence="1">
    <location>
        <begin position="145"/>
        <end position="167"/>
    </location>
</feature>
<dbReference type="KEGG" id="sesp:BN6_39420"/>
<dbReference type="Pfam" id="PF10824">
    <property type="entry name" value="T7SS_ESX_EspC"/>
    <property type="match status" value="1"/>
</dbReference>
<organism evidence="2 3">
    <name type="scientific">Saccharothrix espanaensis (strain ATCC 51144 / DSM 44229 / JCM 9112 / NBRC 15066 / NRRL 15764)</name>
    <dbReference type="NCBI Taxonomy" id="1179773"/>
    <lineage>
        <taxon>Bacteria</taxon>
        <taxon>Bacillati</taxon>
        <taxon>Actinomycetota</taxon>
        <taxon>Actinomycetes</taxon>
        <taxon>Pseudonocardiales</taxon>
        <taxon>Pseudonocardiaceae</taxon>
        <taxon>Saccharothrix</taxon>
    </lineage>
</organism>
<proteinExistence type="predicted"/>
<dbReference type="PATRIC" id="fig|1179773.3.peg.3943"/>
<accession>K0JTW0</accession>
<protein>
    <recommendedName>
        <fullName evidence="4">ESX-1 secretion-associated protein</fullName>
    </recommendedName>
</protein>
<dbReference type="Proteomes" id="UP000006281">
    <property type="component" value="Chromosome"/>
</dbReference>
<sequence length="167" mass="17501">MSWSRSRKFRENFRQNREFAAAGFPGRAGRADVGAVPPSPFLRRSPRRSTGQEGERTMAAGGYSAVPEALRAHGSHLDGLADRLGTAADAARIAGMSGDSYGLLCAFMPLIVNPMEEKAAEALGAAVEGVSDIASSIRDTATAYDDQEAAHGETMTALRTKSLGGAS</sequence>
<feature type="region of interest" description="Disordered" evidence="1">
    <location>
        <begin position="29"/>
        <end position="58"/>
    </location>
</feature>
<reference evidence="2 3" key="1">
    <citation type="journal article" date="2012" name="BMC Genomics">
        <title>Complete genome sequence of Saccharothrix espanaensis DSM 44229T and comparison to the other completely sequenced Pseudonocardiaceae.</title>
        <authorList>
            <person name="Strobel T."/>
            <person name="Al-Dilaimi A."/>
            <person name="Blom J."/>
            <person name="Gessner A."/>
            <person name="Kalinowski J."/>
            <person name="Luzhetska M."/>
            <person name="Puhler A."/>
            <person name="Szczepanowski R."/>
            <person name="Bechthold A."/>
            <person name="Ruckert C."/>
        </authorList>
    </citation>
    <scope>NUCLEOTIDE SEQUENCE [LARGE SCALE GENOMIC DNA]</scope>
    <source>
        <strain evidence="3">ATCC 51144 / DSM 44229 / JCM 9112 / NBRC 15066 / NRRL 15764</strain>
    </source>
</reference>
<dbReference type="eggNOG" id="ENOG5033I6R">
    <property type="taxonomic scope" value="Bacteria"/>
</dbReference>
<evidence type="ECO:0008006" key="4">
    <source>
        <dbReference type="Google" id="ProtNLM"/>
    </source>
</evidence>
<evidence type="ECO:0000313" key="3">
    <source>
        <dbReference type="Proteomes" id="UP000006281"/>
    </source>
</evidence>